<evidence type="ECO:0000256" key="6">
    <source>
        <dbReference type="ARBA" id="ARBA00024207"/>
    </source>
</evidence>
<evidence type="ECO:0000256" key="4">
    <source>
        <dbReference type="ARBA" id="ARBA00022741"/>
    </source>
</evidence>
<dbReference type="InterPro" id="IPR008201">
    <property type="entry name" value="HepT-like"/>
</dbReference>
<evidence type="ECO:0000313" key="8">
    <source>
        <dbReference type="Proteomes" id="UP001549691"/>
    </source>
</evidence>
<comment type="similarity">
    <text evidence="6">Belongs to the HepT RNase toxin family.</text>
</comment>
<dbReference type="EMBL" id="JBEWZI010000022">
    <property type="protein sequence ID" value="MET7015805.1"/>
    <property type="molecule type" value="Genomic_DNA"/>
</dbReference>
<evidence type="ECO:0000256" key="3">
    <source>
        <dbReference type="ARBA" id="ARBA00022722"/>
    </source>
</evidence>
<dbReference type="InterPro" id="IPR051813">
    <property type="entry name" value="HepT_RNase_toxin"/>
</dbReference>
<name>A0ABV2TPF2_9RHOO</name>
<keyword evidence="2" id="KW-1277">Toxin-antitoxin system</keyword>
<keyword evidence="4" id="KW-0547">Nucleotide-binding</keyword>
<evidence type="ECO:0000256" key="2">
    <source>
        <dbReference type="ARBA" id="ARBA00022649"/>
    </source>
</evidence>
<organism evidence="7 8">
    <name type="scientific">Uliginosibacterium flavum</name>
    <dbReference type="NCBI Taxonomy" id="1396831"/>
    <lineage>
        <taxon>Bacteria</taxon>
        <taxon>Pseudomonadati</taxon>
        <taxon>Pseudomonadota</taxon>
        <taxon>Betaproteobacteria</taxon>
        <taxon>Rhodocyclales</taxon>
        <taxon>Zoogloeaceae</taxon>
        <taxon>Uliginosibacterium</taxon>
    </lineage>
</organism>
<dbReference type="RefSeq" id="WP_354602262.1">
    <property type="nucleotide sequence ID" value="NZ_JBEWZI010000022.1"/>
</dbReference>
<sequence length="117" mass="13179">MQDTDRIRILHMIDAGESAQSFIAERQRADLDQDQMLLFAVVRAIEVIGEAAGKVSAEARASLPAIPWNAVVSMRNRLIHGYFDIDTEIVWKTVTNEIPELLRLLRQCDSAKEKGET</sequence>
<reference evidence="7 8" key="1">
    <citation type="submission" date="2024-07" db="EMBL/GenBank/DDBJ databases">
        <title>Uliginosibacterium flavum JJ3220;KACC:17644.</title>
        <authorList>
            <person name="Kim M.K."/>
        </authorList>
    </citation>
    <scope>NUCLEOTIDE SEQUENCE [LARGE SCALE GENOMIC DNA]</scope>
    <source>
        <strain evidence="7 8">KACC:17644</strain>
    </source>
</reference>
<dbReference type="InterPro" id="IPR037038">
    <property type="entry name" value="HepT-like_sf"/>
</dbReference>
<comment type="caution">
    <text evidence="7">The sequence shown here is derived from an EMBL/GenBank/DDBJ whole genome shotgun (WGS) entry which is preliminary data.</text>
</comment>
<keyword evidence="5" id="KW-0378">Hydrolase</keyword>
<dbReference type="Proteomes" id="UP001549691">
    <property type="component" value="Unassembled WGS sequence"/>
</dbReference>
<protein>
    <submittedName>
        <fullName evidence="7">HepT-like ribonuclease domain-containing protein</fullName>
    </submittedName>
</protein>
<dbReference type="PANTHER" id="PTHR34139:SF1">
    <property type="entry name" value="RNASE MJ1380-RELATED"/>
    <property type="match status" value="1"/>
</dbReference>
<keyword evidence="8" id="KW-1185">Reference proteome</keyword>
<evidence type="ECO:0000256" key="5">
    <source>
        <dbReference type="ARBA" id="ARBA00022801"/>
    </source>
</evidence>
<evidence type="ECO:0000256" key="1">
    <source>
        <dbReference type="ARBA" id="ARBA00022553"/>
    </source>
</evidence>
<accession>A0ABV2TPF2</accession>
<keyword evidence="1" id="KW-0597">Phosphoprotein</keyword>
<proteinExistence type="inferred from homology"/>
<dbReference type="Pfam" id="PF01934">
    <property type="entry name" value="HepT-like"/>
    <property type="match status" value="1"/>
</dbReference>
<dbReference type="PANTHER" id="PTHR34139">
    <property type="entry name" value="UPF0331 PROTEIN MJ0127"/>
    <property type="match status" value="1"/>
</dbReference>
<keyword evidence="3" id="KW-0540">Nuclease</keyword>
<dbReference type="Gene3D" id="1.20.120.580">
    <property type="entry name" value="bsu32300-like"/>
    <property type="match status" value="1"/>
</dbReference>
<gene>
    <name evidence="7" type="ORF">ABXR19_16560</name>
</gene>
<evidence type="ECO:0000313" key="7">
    <source>
        <dbReference type="EMBL" id="MET7015805.1"/>
    </source>
</evidence>